<protein>
    <submittedName>
        <fullName evidence="2">Uncharacterized protein</fullName>
    </submittedName>
</protein>
<feature type="chain" id="PRO_5037558068" evidence="1">
    <location>
        <begin position="29"/>
        <end position="68"/>
    </location>
</feature>
<keyword evidence="1" id="KW-0732">Signal</keyword>
<keyword evidence="3" id="KW-1185">Reference proteome</keyword>
<name>A0A963Z3A1_9PROT</name>
<comment type="caution">
    <text evidence="2">The sequence shown here is derived from an EMBL/GenBank/DDBJ whole genome shotgun (WGS) entry which is preliminary data.</text>
</comment>
<dbReference type="Proteomes" id="UP000721844">
    <property type="component" value="Unassembled WGS sequence"/>
</dbReference>
<proteinExistence type="predicted"/>
<sequence>MKTDSCANKLLATFVILLLAGSGSTAMANTTPSPAKIERGDYTHHGHHYLHRKWVKDHENMSGYWSYY</sequence>
<dbReference type="EMBL" id="JAESVA010000005">
    <property type="protein sequence ID" value="MCB8881959.1"/>
    <property type="molecule type" value="Genomic_DNA"/>
</dbReference>
<dbReference type="RefSeq" id="WP_227308611.1">
    <property type="nucleotide sequence ID" value="NZ_JAESVA010000005.1"/>
</dbReference>
<evidence type="ECO:0000256" key="1">
    <source>
        <dbReference type="SAM" id="SignalP"/>
    </source>
</evidence>
<reference evidence="2 3" key="1">
    <citation type="journal article" date="2021" name="Microorganisms">
        <title>Acidisoma silvae sp. nov. and Acidisomacellulosilytica sp. nov., Two Acidophilic Bacteria Isolated from Decaying Wood, Hydrolyzing Cellulose and Producing Poly-3-hydroxybutyrate.</title>
        <authorList>
            <person name="Mieszkin S."/>
            <person name="Pouder E."/>
            <person name="Uroz S."/>
            <person name="Simon-Colin C."/>
            <person name="Alain K."/>
        </authorList>
    </citation>
    <scope>NUCLEOTIDE SEQUENCE [LARGE SCALE GENOMIC DNA]</scope>
    <source>
        <strain evidence="2 3">HW T5.17</strain>
    </source>
</reference>
<feature type="signal peptide" evidence="1">
    <location>
        <begin position="1"/>
        <end position="28"/>
    </location>
</feature>
<organism evidence="2 3">
    <name type="scientific">Acidisoma cellulosilyticum</name>
    <dbReference type="NCBI Taxonomy" id="2802395"/>
    <lineage>
        <taxon>Bacteria</taxon>
        <taxon>Pseudomonadati</taxon>
        <taxon>Pseudomonadota</taxon>
        <taxon>Alphaproteobacteria</taxon>
        <taxon>Acetobacterales</taxon>
        <taxon>Acidocellaceae</taxon>
        <taxon>Acidisoma</taxon>
    </lineage>
</organism>
<dbReference type="AlphaFoldDB" id="A0A963Z3A1"/>
<gene>
    <name evidence="2" type="ORF">ACELLULO517_17070</name>
</gene>
<accession>A0A963Z3A1</accession>
<evidence type="ECO:0000313" key="2">
    <source>
        <dbReference type="EMBL" id="MCB8881959.1"/>
    </source>
</evidence>
<evidence type="ECO:0000313" key="3">
    <source>
        <dbReference type="Proteomes" id="UP000721844"/>
    </source>
</evidence>